<dbReference type="PANTHER" id="PTHR23501">
    <property type="entry name" value="MAJOR FACILITATOR SUPERFAMILY"/>
    <property type="match status" value="1"/>
</dbReference>
<dbReference type="Proteomes" id="UP000799428">
    <property type="component" value="Unassembled WGS sequence"/>
</dbReference>
<feature type="domain" description="Major facilitator superfamily (MFS) profile" evidence="8">
    <location>
        <begin position="84"/>
        <end position="578"/>
    </location>
</feature>
<dbReference type="Pfam" id="PF06609">
    <property type="entry name" value="TRI12"/>
    <property type="match status" value="2"/>
</dbReference>
<sequence>MPSSSSLTKPGCALPTTRNTIFIMQDTKDIGGEHREQAMESNTLPYTSSHASDMNNNDVEKRGQGFERGTVRQDDAVTLKTWAVVFVLAASYGISFWPVPFFSTIQSQIAVELGSEAGQGTWITSVYSLAGTIAFMLCGANSDLFGRRTFILFGNVLVLIGSILGGTSHSIRQTIAAHAILGFGGGNCQIAAFALPELLPNKWRHIGVVIADAGIYFDVIAGPVVSRIAYKHHAWRYGYWAITIAQGIALLVLSFFYFPPKHPRGIPWNQALRDLDYVGMISFTAAAALILCGIVYVQLLPSNSPTVIALLVVGFAALVFFAMWETFAKPKEPLAPTRLFTANKGRKLTAPFVCGFVVTMFYYANNITWPTMLGVYFTNTTTPPHIVYWLATVQGFGIFTDGSPITIMTFFGGMFAYITPERQGMGIAFAFLSSMGYGYAQYLSIAYIQFGADQVELGIAGGLAGVARYAGGAVAVTLFATILSTVQTSWASIHVIAAAEAAGASPATARAVLAALPLGAAALEKIQGVTTPIVAAAGGAFIQSFVEGVKKVAFASLGFGGLAIIACFFLEDIGPKMNGRIEVFLENDVQAEKNKYH</sequence>
<feature type="transmembrane region" description="Helical" evidence="7">
    <location>
        <begin position="306"/>
        <end position="327"/>
    </location>
</feature>
<dbReference type="GO" id="GO:0005886">
    <property type="term" value="C:plasma membrane"/>
    <property type="evidence" value="ECO:0007669"/>
    <property type="project" value="TreeGrafter"/>
</dbReference>
<feature type="compositionally biased region" description="Polar residues" evidence="6">
    <location>
        <begin position="39"/>
        <end position="57"/>
    </location>
</feature>
<accession>A0A6G1K8J9</accession>
<evidence type="ECO:0000313" key="10">
    <source>
        <dbReference type="Proteomes" id="UP000799428"/>
    </source>
</evidence>
<evidence type="ECO:0000256" key="3">
    <source>
        <dbReference type="ARBA" id="ARBA00022692"/>
    </source>
</evidence>
<feature type="transmembrane region" description="Helical" evidence="7">
    <location>
        <begin position="119"/>
        <end position="138"/>
    </location>
</feature>
<keyword evidence="2" id="KW-0813">Transport</keyword>
<comment type="subcellular location">
    <subcellularLocation>
        <location evidence="1">Membrane</location>
        <topology evidence="1">Multi-pass membrane protein</topology>
    </subcellularLocation>
</comment>
<evidence type="ECO:0000256" key="7">
    <source>
        <dbReference type="SAM" id="Phobius"/>
    </source>
</evidence>
<feature type="transmembrane region" description="Helical" evidence="7">
    <location>
        <begin position="425"/>
        <end position="448"/>
    </location>
</feature>
<evidence type="ECO:0000256" key="2">
    <source>
        <dbReference type="ARBA" id="ARBA00022448"/>
    </source>
</evidence>
<feature type="transmembrane region" description="Helical" evidence="7">
    <location>
        <begin position="348"/>
        <end position="365"/>
    </location>
</feature>
<feature type="transmembrane region" description="Helical" evidence="7">
    <location>
        <begin position="206"/>
        <end position="225"/>
    </location>
</feature>
<dbReference type="SUPFAM" id="SSF103473">
    <property type="entry name" value="MFS general substrate transporter"/>
    <property type="match status" value="1"/>
</dbReference>
<dbReference type="InterPro" id="IPR020846">
    <property type="entry name" value="MFS_dom"/>
</dbReference>
<reference evidence="9" key="1">
    <citation type="journal article" date="2020" name="Stud. Mycol.">
        <title>101 Dothideomycetes genomes: a test case for predicting lifestyles and emergence of pathogens.</title>
        <authorList>
            <person name="Haridas S."/>
            <person name="Albert R."/>
            <person name="Binder M."/>
            <person name="Bloem J."/>
            <person name="Labutti K."/>
            <person name="Salamov A."/>
            <person name="Andreopoulos B."/>
            <person name="Baker S."/>
            <person name="Barry K."/>
            <person name="Bills G."/>
            <person name="Bluhm B."/>
            <person name="Cannon C."/>
            <person name="Castanera R."/>
            <person name="Culley D."/>
            <person name="Daum C."/>
            <person name="Ezra D."/>
            <person name="Gonzalez J."/>
            <person name="Henrissat B."/>
            <person name="Kuo A."/>
            <person name="Liang C."/>
            <person name="Lipzen A."/>
            <person name="Lutzoni F."/>
            <person name="Magnuson J."/>
            <person name="Mondo S."/>
            <person name="Nolan M."/>
            <person name="Ohm R."/>
            <person name="Pangilinan J."/>
            <person name="Park H.-J."/>
            <person name="Ramirez L."/>
            <person name="Alfaro M."/>
            <person name="Sun H."/>
            <person name="Tritt A."/>
            <person name="Yoshinaga Y."/>
            <person name="Zwiers L.-H."/>
            <person name="Turgeon B."/>
            <person name="Goodwin S."/>
            <person name="Spatafora J."/>
            <person name="Crous P."/>
            <person name="Grigoriev I."/>
        </authorList>
    </citation>
    <scope>NUCLEOTIDE SEQUENCE</scope>
    <source>
        <strain evidence="9">CBS 279.74</strain>
    </source>
</reference>
<evidence type="ECO:0000256" key="1">
    <source>
        <dbReference type="ARBA" id="ARBA00004141"/>
    </source>
</evidence>
<gene>
    <name evidence="9" type="ORF">K504DRAFT_503144</name>
</gene>
<dbReference type="InterPro" id="IPR010573">
    <property type="entry name" value="MFS_Str1/Tri12-like"/>
</dbReference>
<dbReference type="PANTHER" id="PTHR23501:SF195">
    <property type="entry name" value="PEP5"/>
    <property type="match status" value="1"/>
</dbReference>
<organism evidence="9 10">
    <name type="scientific">Pleomassaria siparia CBS 279.74</name>
    <dbReference type="NCBI Taxonomy" id="1314801"/>
    <lineage>
        <taxon>Eukaryota</taxon>
        <taxon>Fungi</taxon>
        <taxon>Dikarya</taxon>
        <taxon>Ascomycota</taxon>
        <taxon>Pezizomycotina</taxon>
        <taxon>Dothideomycetes</taxon>
        <taxon>Pleosporomycetidae</taxon>
        <taxon>Pleosporales</taxon>
        <taxon>Pleomassariaceae</taxon>
        <taxon>Pleomassaria</taxon>
    </lineage>
</organism>
<keyword evidence="4 7" id="KW-1133">Transmembrane helix</keyword>
<keyword evidence="10" id="KW-1185">Reference proteome</keyword>
<dbReference type="EMBL" id="MU005771">
    <property type="protein sequence ID" value="KAF2709144.1"/>
    <property type="molecule type" value="Genomic_DNA"/>
</dbReference>
<dbReference type="InterPro" id="IPR036259">
    <property type="entry name" value="MFS_trans_sf"/>
</dbReference>
<feature type="transmembrane region" description="Helical" evidence="7">
    <location>
        <begin position="552"/>
        <end position="570"/>
    </location>
</feature>
<evidence type="ECO:0000313" key="9">
    <source>
        <dbReference type="EMBL" id="KAF2709144.1"/>
    </source>
</evidence>
<keyword evidence="5 7" id="KW-0472">Membrane</keyword>
<dbReference type="AlphaFoldDB" id="A0A6G1K8J9"/>
<protein>
    <submittedName>
        <fullName evidence="9">MFS general substrate transporter</fullName>
    </submittedName>
</protein>
<dbReference type="Gene3D" id="1.20.1720.10">
    <property type="entry name" value="Multidrug resistance protein D"/>
    <property type="match status" value="1"/>
</dbReference>
<dbReference type="OrthoDB" id="4161376at2759"/>
<evidence type="ECO:0000259" key="8">
    <source>
        <dbReference type="PROSITE" id="PS50850"/>
    </source>
</evidence>
<proteinExistence type="predicted"/>
<feature type="transmembrane region" description="Helical" evidence="7">
    <location>
        <begin position="150"/>
        <end position="169"/>
    </location>
</feature>
<evidence type="ECO:0000256" key="6">
    <source>
        <dbReference type="SAM" id="MobiDB-lite"/>
    </source>
</evidence>
<name>A0A6G1K8J9_9PLEO</name>
<dbReference type="GO" id="GO:0022857">
    <property type="term" value="F:transmembrane transporter activity"/>
    <property type="evidence" value="ECO:0007669"/>
    <property type="project" value="InterPro"/>
</dbReference>
<dbReference type="PROSITE" id="PS50850">
    <property type="entry name" value="MFS"/>
    <property type="match status" value="1"/>
</dbReference>
<feature type="transmembrane region" description="Helical" evidence="7">
    <location>
        <begin position="385"/>
        <end position="418"/>
    </location>
</feature>
<keyword evidence="3 7" id="KW-0812">Transmembrane</keyword>
<feature type="transmembrane region" description="Helical" evidence="7">
    <location>
        <begin position="81"/>
        <end position="99"/>
    </location>
</feature>
<evidence type="ECO:0000256" key="4">
    <source>
        <dbReference type="ARBA" id="ARBA00022989"/>
    </source>
</evidence>
<feature type="transmembrane region" description="Helical" evidence="7">
    <location>
        <begin position="278"/>
        <end position="300"/>
    </location>
</feature>
<evidence type="ECO:0000256" key="5">
    <source>
        <dbReference type="ARBA" id="ARBA00023136"/>
    </source>
</evidence>
<feature type="transmembrane region" description="Helical" evidence="7">
    <location>
        <begin position="237"/>
        <end position="258"/>
    </location>
</feature>
<feature type="region of interest" description="Disordered" evidence="6">
    <location>
        <begin position="34"/>
        <end position="57"/>
    </location>
</feature>